<evidence type="ECO:0000313" key="3">
    <source>
        <dbReference type="Proteomes" id="UP000242141"/>
    </source>
</evidence>
<dbReference type="PANTHER" id="PTHR11895:SF151">
    <property type="entry name" value="GLUTAMYL-TRNA(GLN) AMIDOTRANSFERASE SUBUNIT A"/>
    <property type="match status" value="1"/>
</dbReference>
<evidence type="ECO:0000259" key="1">
    <source>
        <dbReference type="Pfam" id="PF01425"/>
    </source>
</evidence>
<protein>
    <submittedName>
        <fullName evidence="2">| gatA / Glutamyl-tRNA(Gln) amidotransferase subunit A |:115275 Forward</fullName>
    </submittedName>
</protein>
<dbReference type="EMBL" id="CWGI01000001">
    <property type="protein sequence ID" value="CRX37242.1"/>
    <property type="molecule type" value="Genomic_DNA"/>
</dbReference>
<proteinExistence type="predicted"/>
<dbReference type="Proteomes" id="UP000242141">
    <property type="component" value="Unassembled WGS sequence"/>
</dbReference>
<name>A0A0G7ZM26_9MOLU</name>
<keyword evidence="3" id="KW-1185">Reference proteome</keyword>
<feature type="domain" description="Amidase" evidence="1">
    <location>
        <begin position="45"/>
        <end position="444"/>
    </location>
</feature>
<gene>
    <name evidence="2" type="ORF">HEPPS_04720</name>
</gene>
<dbReference type="Pfam" id="PF01425">
    <property type="entry name" value="Amidase"/>
    <property type="match status" value="1"/>
</dbReference>
<dbReference type="InterPro" id="IPR036928">
    <property type="entry name" value="AS_sf"/>
</dbReference>
<accession>A0A0G7ZM26</accession>
<dbReference type="InterPro" id="IPR000120">
    <property type="entry name" value="Amidase"/>
</dbReference>
<dbReference type="PANTHER" id="PTHR11895">
    <property type="entry name" value="TRANSAMIDASE"/>
    <property type="match status" value="1"/>
</dbReference>
<dbReference type="GO" id="GO:0016740">
    <property type="term" value="F:transferase activity"/>
    <property type="evidence" value="ECO:0007669"/>
    <property type="project" value="UniProtKB-KW"/>
</dbReference>
<dbReference type="InterPro" id="IPR020556">
    <property type="entry name" value="Amidase_CS"/>
</dbReference>
<keyword evidence="2" id="KW-0808">Transferase</keyword>
<organism evidence="2 3">
    <name type="scientific">Candidatus Hepatoplasma crinochetorum</name>
    <dbReference type="NCBI Taxonomy" id="295596"/>
    <lineage>
        <taxon>Bacteria</taxon>
        <taxon>Bacillati</taxon>
        <taxon>Mycoplasmatota</taxon>
        <taxon>Mollicutes</taxon>
        <taxon>Candidatus Hepatoplasmataceae</taxon>
        <taxon>Candidatus Hepatoplasma</taxon>
    </lineage>
</organism>
<dbReference type="InterPro" id="IPR023631">
    <property type="entry name" value="Amidase_dom"/>
</dbReference>
<dbReference type="AlphaFoldDB" id="A0A0G7ZM26"/>
<dbReference type="Gene3D" id="3.90.1300.10">
    <property type="entry name" value="Amidase signature (AS) domain"/>
    <property type="match status" value="1"/>
</dbReference>
<sequence length="460" mass="52346">MNTVFNKLNWEKINFSNYAQEINKKFAKEGPILSVFDLNNFKILKKGKLNNIPFAIKDNYSVKNINTTAGTTLLDNFKPLNFSTVFEKLLSEGAIPLFKANLDELAMGWSGMTSHYKVVNNPFNKNLIIGGSSSGSAYLVAKDIVSFSLGSDTGDSVRKPAVYGNVIGFKPTWGLVSRYGLFDFAPSWDTVGWFTKTIDQSVLILDILKGYDFRDQTSKKIDQKFSYFDNLDKNEKNLVVGYFPEILNEIKNEKIKETYLLFLNKYQKMGYKLKKVKANFELLSLISIIYDVVSSTESLSCNSNLQGFLFGNGYDQNKNYLESIKKARGDNFVYEVKKRFLFAAYSISKHEKIYNQARRIRHLINKELDKIFEQADALVLPAVMDFAPDKKIAQQNRIKNSRTLADNFLTLFNSNGSPSLSLPITNEGSESVFVNIATKPNDDLNCFRIAKIFERLKDEK</sequence>
<dbReference type="PROSITE" id="PS00571">
    <property type="entry name" value="AMIDASES"/>
    <property type="match status" value="1"/>
</dbReference>
<dbReference type="SUPFAM" id="SSF75304">
    <property type="entry name" value="Amidase signature (AS) enzymes"/>
    <property type="match status" value="1"/>
</dbReference>
<reference evidence="3" key="1">
    <citation type="submission" date="2015-05" db="EMBL/GenBank/DDBJ databases">
        <authorList>
            <person name="Collingro A."/>
        </authorList>
    </citation>
    <scope>NUCLEOTIDE SEQUENCE [LARGE SCALE GENOMIC DNA]</scope>
    <source>
        <strain evidence="3">Ps</strain>
    </source>
</reference>
<evidence type="ECO:0000313" key="2">
    <source>
        <dbReference type="EMBL" id="CRX37242.1"/>
    </source>
</evidence>